<evidence type="ECO:0000259" key="11">
    <source>
        <dbReference type="SMART" id="SM00635"/>
    </source>
</evidence>
<dbReference type="OMA" id="HNMYEGT"/>
<feature type="compositionally biased region" description="Polar residues" evidence="9">
    <location>
        <begin position="1787"/>
        <end position="1801"/>
    </location>
</feature>
<dbReference type="Pfam" id="PF22969">
    <property type="entry name" value="Ig_NUP210_2nd"/>
    <property type="match status" value="1"/>
</dbReference>
<dbReference type="InterPro" id="IPR055097">
    <property type="entry name" value="Ig_NUP210_2nd"/>
</dbReference>
<evidence type="ECO:0000256" key="2">
    <source>
        <dbReference type="ARBA" id="ARBA00007313"/>
    </source>
</evidence>
<dbReference type="Pfam" id="PF22959">
    <property type="entry name" value="Ig_NUP210_15th"/>
    <property type="match status" value="1"/>
</dbReference>
<reference evidence="12 13" key="1">
    <citation type="journal article" date="2018" name="Nat. Ecol. Evol.">
        <title>Shark genomes provide insights into elasmobranch evolution and the origin of vertebrates.</title>
        <authorList>
            <person name="Hara Y"/>
            <person name="Yamaguchi K"/>
            <person name="Onimaru K"/>
            <person name="Kadota M"/>
            <person name="Koyanagi M"/>
            <person name="Keeley SD"/>
            <person name="Tatsumi K"/>
            <person name="Tanaka K"/>
            <person name="Motone F"/>
            <person name="Kageyama Y"/>
            <person name="Nozu R"/>
            <person name="Adachi N"/>
            <person name="Nishimura O"/>
            <person name="Nakagawa R"/>
            <person name="Tanegashima C"/>
            <person name="Kiyatake I"/>
            <person name="Matsumoto R"/>
            <person name="Murakumo K"/>
            <person name="Nishida K"/>
            <person name="Terakita A"/>
            <person name="Kuratani S"/>
            <person name="Sato K"/>
            <person name="Hyodo S Kuraku.S."/>
        </authorList>
    </citation>
    <scope>NUCLEOTIDE SEQUENCE [LARGE SCALE GENOMIC DNA]</scope>
</reference>
<dbReference type="Pfam" id="PF22962">
    <property type="entry name" value="Ig_NUP210_7th"/>
    <property type="match status" value="1"/>
</dbReference>
<dbReference type="Gene3D" id="2.60.40.1080">
    <property type="match status" value="1"/>
</dbReference>
<dbReference type="FunFam" id="2.60.40.1080:FF:000007">
    <property type="entry name" value="Nuclear Pore complex Protein"/>
    <property type="match status" value="1"/>
</dbReference>
<dbReference type="Pfam" id="PF02368">
    <property type="entry name" value="Big_2"/>
    <property type="match status" value="1"/>
</dbReference>
<dbReference type="SMART" id="SM00635">
    <property type="entry name" value="BID_2"/>
    <property type="match status" value="2"/>
</dbReference>
<evidence type="ECO:0000256" key="4">
    <source>
        <dbReference type="ARBA" id="ARBA00022729"/>
    </source>
</evidence>
<dbReference type="Pfam" id="PF26183">
    <property type="entry name" value="Ig_NUP210_14th"/>
    <property type="match status" value="1"/>
</dbReference>
<comment type="subcellular location">
    <subcellularLocation>
        <location evidence="1">Nucleus membrane</location>
        <topology evidence="1">Single-pass membrane protein</topology>
    </subcellularLocation>
</comment>
<feature type="domain" description="BIG2" evidence="11">
    <location>
        <begin position="1021"/>
        <end position="1096"/>
    </location>
</feature>
<evidence type="ECO:0000313" key="13">
    <source>
        <dbReference type="Proteomes" id="UP000287033"/>
    </source>
</evidence>
<keyword evidence="13" id="KW-1185">Reference proteome</keyword>
<dbReference type="InterPro" id="IPR055098">
    <property type="entry name" value="Ig_NUP210_3rd"/>
</dbReference>
<dbReference type="SUPFAM" id="SSF49373">
    <property type="entry name" value="Invasin/intimin cell-adhesion fragments"/>
    <property type="match status" value="1"/>
</dbReference>
<gene>
    <name evidence="12" type="ORF">chiPu_0000225</name>
</gene>
<dbReference type="Pfam" id="PF26181">
    <property type="entry name" value="Ig_NUP210_13th"/>
    <property type="match status" value="1"/>
</dbReference>
<dbReference type="InterPro" id="IPR055099">
    <property type="entry name" value="Ig_NUP210_7th"/>
</dbReference>
<evidence type="ECO:0000256" key="5">
    <source>
        <dbReference type="ARBA" id="ARBA00022989"/>
    </source>
</evidence>
<dbReference type="STRING" id="137246.A0A401RUK3"/>
<dbReference type="InterPro" id="IPR055096">
    <property type="entry name" value="Ig_NUP210_1st"/>
</dbReference>
<dbReference type="InterPro" id="IPR055094">
    <property type="entry name" value="NUP210_Ig15"/>
</dbReference>
<dbReference type="PANTHER" id="PTHR23019:SF2">
    <property type="entry name" value="NUCLEAR PORE MEMBRANE GLYCOPROTEIN 210"/>
    <property type="match status" value="1"/>
</dbReference>
<keyword evidence="8" id="KW-0539">Nucleus</keyword>
<evidence type="ECO:0000313" key="12">
    <source>
        <dbReference type="EMBL" id="GCC21839.1"/>
    </source>
</evidence>
<sequence>MGIYFNNWIFILANCISFYSEASKLNIPKVLLPYARSTTVNFTLEAAEGCYKWWSTRPEVASIEPINPNDRQCSQSAVVLAHASQPARLTSIIFAEEIAIGRVLRCDAIVDVISEIEIVSTTRELYLEDSPLKLRIRALDAEGNTFSTLAGLVFEWNIVKDTEAAGYADSHNALRILKFSESTYTPPTYISEMEKHGKQGDTILVSGMKTGNSKLKGKIQEAIYKNVPAAEVRLLILENIMLNPAYDIYLMVGTSIRYRVQKIRQGKITELMMPSDQYELELQNSIVSPGGHANHPVGKLTQATSTVTALQQGQTNLVLMHKSIRMQGVSRLPNCTIYVVEPRYLGFTVHPGDRWILETGKVYGLTIEVYDKESNKLYLSDEIRINTEIPKEYFEILETSVNGSYHRIKALKKGQTIIDAALTSVVSQDGITYSLPVPVQNQQEVEIYNPIVLTPSILTFPWQQMAGTYQYAIKAKGGSGNFTWSSSNQAVATVTVKGIMTTGSDIGISVIQAHDVQNPLHYGQMMVYVIEPIQMEFIPCQVEARVGQILDLPLKIYGLMNEETEEKVMLTDCSHFDLVVEIENHGIFKTVEVSVALVTLGSSKDMLFEGGPMPWVLEPSKFFRDLTAENEGSIILHLVSSPAFRNQPKHVVRATCTALGEQVLALTVGNKPSLKNTFPAVEPAVVKFICAPPSRLTLAPIYLNPQLDLSCPLLQQNKQVVPVSNYRNPVLDLEAYDQQGRRFDNFSSLTIIWESSKLSLASIELSMPMQMNEKDHGNGQKKQHGLQTVLVHRESGTTSITATATGYQQEHLNAAKVKSVYEPLIPVSATIELLLVEDVKVIPDNVTIYNHPNVKAELSLKEGSGYFFINTTATNLARINYQEAQGIAQVLPIHPGMLTVLVHDLCLAFLGPAKAEVHVSDILELYVRVVDKVEIGNTVKAYVRVLDYLRKPFFSKYFKFMNLKLKAASQIVSIEPLDELLDDYTASFTVQGKAIGQTSLTATVMNKDGRKLSSAPQQVEVFHPFRLIPKKVTLIVGAMMQITSEGGPQPQSNILFSINDENLATVNNTGHVKGLTVGNGKVTGVVQAVDAESGKIVVISQDEVEVEVVQLKAVRIHGPITRMKTGTLMPVYVMGITSNQTPFAFGNAIPGLTFHWSVTKRDIIDLETRHSEASFQLPASNNFAMFVYSQMKGRTGLKVIVKATDPAGGQFENNARELSDEMQIQVFEKLQLLNPKVEAEQILMSPNSFLKLQTNRDGVASLSYRVQDSLEKTPVVQMGENGLLTSGPITGISTIEVISEEQFGINQTIIVAVKVAPVSYLRIHTSPVIHTDDLLQIGKGASNNTFIIRTVNVGLTLLRVWDTEHTGIADYIPLPVEHFIYPNLLEEIVVGDVICFSSNLVNQEVQFGVWSSSSSNVLQINPKTGTAVARDSGSVTVFYEVPGHLKTYKELVVKSAWKTVALVQGDSLLTSQSTTPPFKVSVTVGDSSTNLKGACTAAHVETIDEIHPESSVTCNLHFNNGAIEIPAEDLFHVKTGFDTYAGHYTCSITMQKLTDHQLKVLSKAKTSIIVKASILGAHFNGEQIGANIPFLPGFYTDQSAILLSNLYAVAELTVFGTPEILGNLEVKPGSPLIIIQEKEKSYGLQSYIKFIVTLSDTRLINQGPLSTTLVITNSLTDQFLSVPVKILHAADKSTEAQPDGTATHWEGVGFFQQFIQSYQVMFFTLFALLAATAVMIIAYHAFFSPQEPTHHSTFITRTTPRGGFSPSPTPFNTSMHSCGKGSPRNRLWSTDYPSNGSSGSP</sequence>
<dbReference type="Proteomes" id="UP000287033">
    <property type="component" value="Unassembled WGS sequence"/>
</dbReference>
<keyword evidence="6 10" id="KW-0472">Membrane</keyword>
<evidence type="ECO:0000256" key="8">
    <source>
        <dbReference type="ARBA" id="ARBA00023242"/>
    </source>
</evidence>
<keyword evidence="3 10" id="KW-0812">Transmembrane</keyword>
<dbReference type="InterPro" id="IPR045197">
    <property type="entry name" value="NUP210-like"/>
</dbReference>
<proteinExistence type="inferred from homology"/>
<dbReference type="Pfam" id="PF24991">
    <property type="entry name" value="Ig_NUP210_4th"/>
    <property type="match status" value="1"/>
</dbReference>
<evidence type="ECO:0000256" key="7">
    <source>
        <dbReference type="ARBA" id="ARBA00023180"/>
    </source>
</evidence>
<evidence type="ECO:0000256" key="3">
    <source>
        <dbReference type="ARBA" id="ARBA00022692"/>
    </source>
</evidence>
<dbReference type="InterPro" id="IPR057586">
    <property type="entry name" value="Ig_NUP210_16th"/>
</dbReference>
<dbReference type="EMBL" id="BEZZ01000003">
    <property type="protein sequence ID" value="GCC21839.1"/>
    <property type="molecule type" value="Genomic_DNA"/>
</dbReference>
<dbReference type="InterPro" id="IPR008964">
    <property type="entry name" value="Invasin/intimin_cell_adhesion"/>
</dbReference>
<comment type="similarity">
    <text evidence="2">Belongs to the NUP210 family.</text>
</comment>
<keyword evidence="4" id="KW-0732">Signal</keyword>
<comment type="caution">
    <text evidence="12">The sequence shown here is derived from an EMBL/GenBank/DDBJ whole genome shotgun (WGS) entry which is preliminary data.</text>
</comment>
<dbReference type="Pfam" id="PF26182">
    <property type="entry name" value="Ig_NUP210_5th"/>
    <property type="match status" value="1"/>
</dbReference>
<keyword evidence="5 10" id="KW-1133">Transmembrane helix</keyword>
<dbReference type="Pfam" id="PF26184">
    <property type="entry name" value="Ig_NUP210_8th"/>
    <property type="match status" value="1"/>
</dbReference>
<organism evidence="12 13">
    <name type="scientific">Chiloscyllium punctatum</name>
    <name type="common">Brownbanded bambooshark</name>
    <name type="synonym">Hemiscyllium punctatum</name>
    <dbReference type="NCBI Taxonomy" id="137246"/>
    <lineage>
        <taxon>Eukaryota</taxon>
        <taxon>Metazoa</taxon>
        <taxon>Chordata</taxon>
        <taxon>Craniata</taxon>
        <taxon>Vertebrata</taxon>
        <taxon>Chondrichthyes</taxon>
        <taxon>Elasmobranchii</taxon>
        <taxon>Galeomorphii</taxon>
        <taxon>Galeoidea</taxon>
        <taxon>Orectolobiformes</taxon>
        <taxon>Hemiscylliidae</taxon>
        <taxon>Chiloscyllium</taxon>
    </lineage>
</organism>
<dbReference type="InterPro" id="IPR056899">
    <property type="entry name" value="Ig_NUP210_9th"/>
</dbReference>
<dbReference type="GO" id="GO:0005643">
    <property type="term" value="C:nuclear pore"/>
    <property type="evidence" value="ECO:0007669"/>
    <property type="project" value="TreeGrafter"/>
</dbReference>
<dbReference type="InterPro" id="IPR003343">
    <property type="entry name" value="Big_2"/>
</dbReference>
<evidence type="ECO:0000256" key="6">
    <source>
        <dbReference type="ARBA" id="ARBA00023136"/>
    </source>
</evidence>
<evidence type="ECO:0000256" key="10">
    <source>
        <dbReference type="SAM" id="Phobius"/>
    </source>
</evidence>
<feature type="region of interest" description="Disordered" evidence="9">
    <location>
        <begin position="1759"/>
        <end position="1801"/>
    </location>
</feature>
<dbReference type="InterPro" id="IPR056897">
    <property type="entry name" value="Ig_NUP210_4th"/>
</dbReference>
<feature type="transmembrane region" description="Helical" evidence="10">
    <location>
        <begin position="1720"/>
        <end position="1742"/>
    </location>
</feature>
<feature type="domain" description="BIG2" evidence="11">
    <location>
        <begin position="447"/>
        <end position="524"/>
    </location>
</feature>
<evidence type="ECO:0000256" key="9">
    <source>
        <dbReference type="SAM" id="MobiDB-lite"/>
    </source>
</evidence>
<dbReference type="InterPro" id="IPR058779">
    <property type="entry name" value="Ig_NUP210_13th"/>
</dbReference>
<dbReference type="GO" id="GO:0031965">
    <property type="term" value="C:nuclear membrane"/>
    <property type="evidence" value="ECO:0007669"/>
    <property type="project" value="UniProtKB-SubCell"/>
</dbReference>
<evidence type="ECO:0000256" key="1">
    <source>
        <dbReference type="ARBA" id="ARBA00004590"/>
    </source>
</evidence>
<protein>
    <recommendedName>
        <fullName evidence="11">BIG2 domain-containing protein</fullName>
    </recommendedName>
</protein>
<dbReference type="Pfam" id="PF22967">
    <property type="entry name" value="Ig_NUP210_1st"/>
    <property type="match status" value="1"/>
</dbReference>
<dbReference type="Pfam" id="PF22963">
    <property type="entry name" value="Ig_NUP210_3rd"/>
    <property type="match status" value="1"/>
</dbReference>
<dbReference type="Pfam" id="PF24902">
    <property type="entry name" value="Ig_NUP210_9th"/>
    <property type="match status" value="1"/>
</dbReference>
<dbReference type="OrthoDB" id="361283at2759"/>
<name>A0A401RUK3_CHIPU</name>
<dbReference type="Pfam" id="PF22957">
    <property type="entry name" value="NUP210_Ig"/>
    <property type="match status" value="1"/>
</dbReference>
<accession>A0A401RUK3</accession>
<dbReference type="Pfam" id="PF25354">
    <property type="entry name" value="Ig_NUP210_16th"/>
    <property type="match status" value="1"/>
</dbReference>
<dbReference type="PANTHER" id="PTHR23019">
    <property type="entry name" value="NUCLEAR PORE MEMBRANE GLYCOPROTEIN GP210-RELATED"/>
    <property type="match status" value="1"/>
</dbReference>
<keyword evidence="7" id="KW-0325">Glycoprotein</keyword>
<dbReference type="InterPro" id="IPR055095">
    <property type="entry name" value="NUP210_Ig_C"/>
</dbReference>